<dbReference type="InterPro" id="IPR002938">
    <property type="entry name" value="FAD-bd"/>
</dbReference>
<evidence type="ECO:0000313" key="4">
    <source>
        <dbReference type="EMBL" id="MBB5953558.1"/>
    </source>
</evidence>
<dbReference type="Proteomes" id="UP000547510">
    <property type="component" value="Unassembled WGS sequence"/>
</dbReference>
<keyword evidence="4" id="KW-0503">Monooxygenase</keyword>
<dbReference type="GO" id="GO:0018659">
    <property type="term" value="F:4-hydroxybenzoate 3-monooxygenase activity"/>
    <property type="evidence" value="ECO:0007669"/>
    <property type="project" value="UniProtKB-EC"/>
</dbReference>
<dbReference type="InterPro" id="IPR050641">
    <property type="entry name" value="RIFMO-like"/>
</dbReference>
<keyword evidence="2" id="KW-0274">FAD</keyword>
<dbReference type="SUPFAM" id="SSF54373">
    <property type="entry name" value="FAD-linked reductases, C-terminal domain"/>
    <property type="match status" value="1"/>
</dbReference>
<dbReference type="AlphaFoldDB" id="A0A841CBL2"/>
<dbReference type="InterPro" id="IPR036188">
    <property type="entry name" value="FAD/NAD-bd_sf"/>
</dbReference>
<evidence type="ECO:0000313" key="5">
    <source>
        <dbReference type="Proteomes" id="UP000547510"/>
    </source>
</evidence>
<proteinExistence type="predicted"/>
<dbReference type="Pfam" id="PF01494">
    <property type="entry name" value="FAD_binding_3"/>
    <property type="match status" value="1"/>
</dbReference>
<dbReference type="GO" id="GO:0071949">
    <property type="term" value="F:FAD binding"/>
    <property type="evidence" value="ECO:0007669"/>
    <property type="project" value="InterPro"/>
</dbReference>
<accession>A0A841CBL2</accession>
<dbReference type="PRINTS" id="PR00420">
    <property type="entry name" value="RNGMNOXGNASE"/>
</dbReference>
<dbReference type="SUPFAM" id="SSF51905">
    <property type="entry name" value="FAD/NAD(P)-binding domain"/>
    <property type="match status" value="1"/>
</dbReference>
<dbReference type="Gene3D" id="3.50.50.60">
    <property type="entry name" value="FAD/NAD(P)-binding domain"/>
    <property type="match status" value="1"/>
</dbReference>
<organism evidence="4 5">
    <name type="scientific">Saccharothrix tamanrassetensis</name>
    <dbReference type="NCBI Taxonomy" id="1051531"/>
    <lineage>
        <taxon>Bacteria</taxon>
        <taxon>Bacillati</taxon>
        <taxon>Actinomycetota</taxon>
        <taxon>Actinomycetes</taxon>
        <taxon>Pseudonocardiales</taxon>
        <taxon>Pseudonocardiaceae</taxon>
        <taxon>Saccharothrix</taxon>
    </lineage>
</organism>
<comment type="caution">
    <text evidence="4">The sequence shown here is derived from an EMBL/GenBank/DDBJ whole genome shotgun (WGS) entry which is preliminary data.</text>
</comment>
<dbReference type="NCBIfam" id="NF006091">
    <property type="entry name" value="PRK08243.1"/>
    <property type="match status" value="1"/>
</dbReference>
<keyword evidence="5" id="KW-1185">Reference proteome</keyword>
<keyword evidence="1" id="KW-0285">Flavoprotein</keyword>
<dbReference type="Gene3D" id="3.30.9.10">
    <property type="entry name" value="D-Amino Acid Oxidase, subunit A, domain 2"/>
    <property type="match status" value="1"/>
</dbReference>
<protein>
    <submittedName>
        <fullName evidence="4">p-hydroxybenzoate 3-monooxygenase</fullName>
        <ecNumber evidence="4">1.14.13.2</ecNumber>
    </submittedName>
</protein>
<dbReference type="PANTHER" id="PTHR43004">
    <property type="entry name" value="TRK SYSTEM POTASSIUM UPTAKE PROTEIN"/>
    <property type="match status" value="1"/>
</dbReference>
<gene>
    <name evidence="4" type="ORF">FHS29_000128</name>
</gene>
<sequence>MRTQIAIVGAGPAGLLLSHLLSLRGIESVIVENRSRAYVEARIRAGVLEQDTVDLLVDSGLGDRLKSQGLRHDGIHLQWPGERHRIDFHALTGRSVWIYGQTEVVKDLLGVRADAVHFEVTQTALHDVDSDRPSVSFVDRDGVAHVVEADIVVGADGFHGVSRPTIPAPLRRTWERDYPYGWLGILAEVPPSTDELIYAWHPRGFAMHSMRSPQLSRLYLQVDRAENVEDWSDDRIWDELRTRLGLDGWTLADGPIVDKGITPMRSFVSTPMRHGRLFLVGDAAHIVPPTGAKGLNLAVADVAVLTEALDAFFTERRTDLLDSYEERALRRVWRCTHFSWWMTSMLHTSGDDLDQQLQLAQLRYVCSSQAAATSLAENYVGLPHELARSGS</sequence>
<evidence type="ECO:0000256" key="1">
    <source>
        <dbReference type="ARBA" id="ARBA00022630"/>
    </source>
</evidence>
<evidence type="ECO:0000259" key="3">
    <source>
        <dbReference type="Pfam" id="PF01494"/>
    </source>
</evidence>
<reference evidence="4 5" key="1">
    <citation type="submission" date="2020-08" db="EMBL/GenBank/DDBJ databases">
        <title>Genomic Encyclopedia of Type Strains, Phase III (KMG-III): the genomes of soil and plant-associated and newly described type strains.</title>
        <authorList>
            <person name="Whitman W."/>
        </authorList>
    </citation>
    <scope>NUCLEOTIDE SEQUENCE [LARGE SCALE GENOMIC DNA]</scope>
    <source>
        <strain evidence="4 5">CECT 8640</strain>
    </source>
</reference>
<name>A0A841CBL2_9PSEU</name>
<feature type="domain" description="FAD-binding" evidence="3">
    <location>
        <begin position="2"/>
        <end position="339"/>
    </location>
</feature>
<keyword evidence="4" id="KW-0560">Oxidoreductase</keyword>
<dbReference type="EMBL" id="JACHJN010000001">
    <property type="protein sequence ID" value="MBB5953558.1"/>
    <property type="molecule type" value="Genomic_DNA"/>
</dbReference>
<dbReference type="RefSeq" id="WP_184687209.1">
    <property type="nucleotide sequence ID" value="NZ_JACHJN010000001.1"/>
</dbReference>
<dbReference type="EC" id="1.14.13.2" evidence="4"/>
<evidence type="ECO:0000256" key="2">
    <source>
        <dbReference type="ARBA" id="ARBA00022827"/>
    </source>
</evidence>
<dbReference type="PANTHER" id="PTHR43004:SF3">
    <property type="entry name" value="P-HYDROXYBENZOATE HYDROXYLASE"/>
    <property type="match status" value="1"/>
</dbReference>